<sequence length="146" mass="15656">MKRKKLLSKAAVMMTAVLLMFGVSGQMASAAEESAEQIGYITVQPRGVYLQSGYSQISKAGDGKITAGGSTIAQKLVSEVSIDVIVERKVGGTWKHYTSWTATKRNAFAVTSSKTLTVPKGYYYRVRSAHYANSDVSSSATGGLYI</sequence>
<comment type="caution">
    <text evidence="2">The sequence shown here is derived from an EMBL/GenBank/DDBJ whole genome shotgun (WGS) entry which is preliminary data.</text>
</comment>
<keyword evidence="1" id="KW-0732">Signal</keyword>
<evidence type="ECO:0008006" key="4">
    <source>
        <dbReference type="Google" id="ProtNLM"/>
    </source>
</evidence>
<dbReference type="AlphaFoldDB" id="A0A9W6CFV5"/>
<reference evidence="2" key="3">
    <citation type="journal article" date="2023" name="Int. J. Syst. Evol. Microbiol.">
        <title>Sellimonas catena sp. nov., isolated from human faeces.</title>
        <authorList>
            <person name="Hisatomi A."/>
            <person name="Ohkuma M."/>
            <person name="Sakamoto M."/>
        </authorList>
    </citation>
    <scope>NUCLEOTIDE SEQUENCE</scope>
    <source>
        <strain evidence="2">18CBH55</strain>
    </source>
</reference>
<dbReference type="Pfam" id="PF19644">
    <property type="entry name" value="DUF6147"/>
    <property type="match status" value="1"/>
</dbReference>
<accession>A0A9W6CFV5</accession>
<reference evidence="2" key="2">
    <citation type="submission" date="2022-11" db="EMBL/GenBank/DDBJ databases">
        <title>Draft genome sequence of Sellimonas catena strain 18CBH55.</title>
        <authorList>
            <person name="Hisatomi A."/>
            <person name="Ohkuma M."/>
            <person name="Sakamoto M."/>
        </authorList>
    </citation>
    <scope>NUCLEOTIDE SEQUENCE</scope>
    <source>
        <strain evidence="2">18CBH55</strain>
    </source>
</reference>
<reference evidence="2" key="1">
    <citation type="submission" date="2022-11" db="EMBL/GenBank/DDBJ databases">
        <title>Draft genome sequence of Sellimonas catena strain 18CBH55.</title>
        <authorList>
            <person name="Atsushi H."/>
            <person name="Moriya O."/>
            <person name="Mitsuo S."/>
        </authorList>
    </citation>
    <scope>NUCLEOTIDE SEQUENCE</scope>
    <source>
        <strain evidence="2">18CBH55</strain>
    </source>
</reference>
<proteinExistence type="predicted"/>
<dbReference type="RefSeq" id="WP_281845533.1">
    <property type="nucleotide sequence ID" value="NZ_BSCH01000015.1"/>
</dbReference>
<name>A0A9W6CFV5_9FIRM</name>
<organism evidence="2 3">
    <name type="scientific">Sellimonas catena</name>
    <dbReference type="NCBI Taxonomy" id="2994035"/>
    <lineage>
        <taxon>Bacteria</taxon>
        <taxon>Bacillati</taxon>
        <taxon>Bacillota</taxon>
        <taxon>Clostridia</taxon>
        <taxon>Lachnospirales</taxon>
        <taxon>Lachnospiraceae</taxon>
        <taxon>Sellimonas</taxon>
    </lineage>
</organism>
<evidence type="ECO:0000313" key="2">
    <source>
        <dbReference type="EMBL" id="GLG90925.1"/>
    </source>
</evidence>
<protein>
    <recommendedName>
        <fullName evidence="4">Pectate lyase</fullName>
    </recommendedName>
</protein>
<evidence type="ECO:0000313" key="3">
    <source>
        <dbReference type="Proteomes" id="UP001145094"/>
    </source>
</evidence>
<evidence type="ECO:0000256" key="1">
    <source>
        <dbReference type="SAM" id="SignalP"/>
    </source>
</evidence>
<dbReference type="Proteomes" id="UP001145094">
    <property type="component" value="Unassembled WGS sequence"/>
</dbReference>
<feature type="chain" id="PRO_5040728024" description="Pectate lyase" evidence="1">
    <location>
        <begin position="31"/>
        <end position="146"/>
    </location>
</feature>
<gene>
    <name evidence="2" type="ORF">Selli2_23520</name>
</gene>
<feature type="signal peptide" evidence="1">
    <location>
        <begin position="1"/>
        <end position="30"/>
    </location>
</feature>
<dbReference type="EMBL" id="BSCH01000015">
    <property type="protein sequence ID" value="GLG90925.1"/>
    <property type="molecule type" value="Genomic_DNA"/>
</dbReference>
<dbReference type="InterPro" id="IPR046145">
    <property type="entry name" value="DUF6147"/>
</dbReference>